<reference evidence="2 4" key="3">
    <citation type="journal article" date="2008" name="Appl. Environ. Microbiol.">
        <title>Complete genome sequence of Nitrosospira multiformis, an ammonia-oxidizing bacterium from the soil environment.</title>
        <authorList>
            <person name="Norton J.M."/>
            <person name="Klotz M.G."/>
            <person name="Stein L.Y."/>
            <person name="Arp D.J."/>
            <person name="Bottomley P.J."/>
            <person name="Chain P.S."/>
            <person name="Hauser L.J."/>
            <person name="Land M.L."/>
            <person name="Larimer F.W."/>
            <person name="Shin M.W."/>
            <person name="Starkenburg S.R."/>
        </authorList>
    </citation>
    <scope>NUCLEOTIDE SEQUENCE [LARGE SCALE GENOMIC DNA]</scope>
    <source>
        <strain evidence="2">ATCC 25196</strain>
        <strain evidence="4">ATCC 25196 / NCIMB 11849 / C 71</strain>
    </source>
</reference>
<dbReference type="OrthoDB" id="121772at2"/>
<evidence type="ECO:0000313" key="3">
    <source>
        <dbReference type="EMBL" id="SEG10549.1"/>
    </source>
</evidence>
<evidence type="ECO:0000313" key="2">
    <source>
        <dbReference type="EMBL" id="ABB73458.1"/>
    </source>
</evidence>
<accession>Q2YCR3</accession>
<feature type="transmembrane region" description="Helical" evidence="1">
    <location>
        <begin position="122"/>
        <end position="145"/>
    </location>
</feature>
<dbReference type="KEGG" id="nmu:Nmul_A0149"/>
<keyword evidence="1" id="KW-0472">Membrane</keyword>
<evidence type="ECO:0000313" key="4">
    <source>
        <dbReference type="Proteomes" id="UP000002718"/>
    </source>
</evidence>
<dbReference type="EMBL" id="CP000103">
    <property type="protein sequence ID" value="ABB73458.1"/>
    <property type="molecule type" value="Genomic_DNA"/>
</dbReference>
<dbReference type="Proteomes" id="UP000236751">
    <property type="component" value="Unassembled WGS sequence"/>
</dbReference>
<keyword evidence="1" id="KW-1133">Transmembrane helix</keyword>
<keyword evidence="1" id="KW-0812">Transmembrane</keyword>
<evidence type="ECO:0000256" key="1">
    <source>
        <dbReference type="SAM" id="Phobius"/>
    </source>
</evidence>
<name>Q2YCR3_NITMU</name>
<organism evidence="2 4">
    <name type="scientific">Nitrosospira multiformis (strain ATCC 25196 / NCIMB 11849 / C 71)</name>
    <dbReference type="NCBI Taxonomy" id="323848"/>
    <lineage>
        <taxon>Bacteria</taxon>
        <taxon>Pseudomonadati</taxon>
        <taxon>Pseudomonadota</taxon>
        <taxon>Betaproteobacteria</taxon>
        <taxon>Nitrosomonadales</taxon>
        <taxon>Nitrosomonadaceae</taxon>
        <taxon>Nitrosospira</taxon>
    </lineage>
</organism>
<dbReference type="EMBL" id="FNVK01000030">
    <property type="protein sequence ID" value="SEG10549.1"/>
    <property type="molecule type" value="Genomic_DNA"/>
</dbReference>
<dbReference type="RefSeq" id="WP_011379513.1">
    <property type="nucleotide sequence ID" value="NC_007614.1"/>
</dbReference>
<dbReference type="HOGENOM" id="CLU_113251_2_0_4"/>
<dbReference type="Pfam" id="PF09900">
    <property type="entry name" value="DUF2127"/>
    <property type="match status" value="1"/>
</dbReference>
<reference evidence="4" key="1">
    <citation type="submission" date="2005-08" db="EMBL/GenBank/DDBJ databases">
        <title>Complete sequence of chromosome 1 of Nitrosospira multiformis ATCC 25196.</title>
        <authorList>
            <person name="Copeland A."/>
            <person name="Lucas S."/>
            <person name="Lapidus A."/>
            <person name="Barry K."/>
            <person name="Detter J.C."/>
            <person name="Glavina T."/>
            <person name="Hammon N."/>
            <person name="Israni S."/>
            <person name="Pitluck S."/>
            <person name="Chain P."/>
            <person name="Malfatti S."/>
            <person name="Shin M."/>
            <person name="Vergez L."/>
            <person name="Schmutz J."/>
            <person name="Larimer F."/>
            <person name="Land M."/>
            <person name="Hauser L."/>
            <person name="Kyrpides N."/>
            <person name="Lykidis A."/>
            <person name="Richardson P."/>
        </authorList>
    </citation>
    <scope>NUCLEOTIDE SEQUENCE [LARGE SCALE GENOMIC DNA]</scope>
    <source>
        <strain evidence="4">ATCC 25196 / NCIMB 11849 / C 71</strain>
    </source>
</reference>
<dbReference type="AlphaFoldDB" id="Q2YCR3"/>
<dbReference type="STRING" id="323848.Nmul_A0149"/>
<dbReference type="Proteomes" id="UP000002718">
    <property type="component" value="Chromosome"/>
</dbReference>
<keyword evidence="4" id="KW-1185">Reference proteome</keyword>
<proteinExistence type="predicted"/>
<evidence type="ECO:0000313" key="5">
    <source>
        <dbReference type="Proteomes" id="UP000236751"/>
    </source>
</evidence>
<reference evidence="3 5" key="4">
    <citation type="submission" date="2016-10" db="EMBL/GenBank/DDBJ databases">
        <authorList>
            <person name="de Groot N.N."/>
        </authorList>
    </citation>
    <scope>NUCLEOTIDE SEQUENCE [LARGE SCALE GENOMIC DNA]</scope>
    <source>
        <strain evidence="3 5">Nl13</strain>
    </source>
</reference>
<feature type="transmembrane region" description="Helical" evidence="1">
    <location>
        <begin position="71"/>
        <end position="91"/>
    </location>
</feature>
<sequence>MKLSGALRTLAVFEAAKGALVLLVGFDLLSLVHHDIQQAVEHLLAHTHLNPASRYPHIFIDLANQLTNTRLLLIAAGAGAYSLARFIEAYGLWRARRWAQWFAAASGAIYVPFELFELYERVTWLSLGALTLNLAIVAFMLHHLFHAGGKKMANAPSSN</sequence>
<protein>
    <submittedName>
        <fullName evidence="3">Uncharacterized membrane protein, DUF2068 family</fullName>
    </submittedName>
</protein>
<dbReference type="InterPro" id="IPR021125">
    <property type="entry name" value="DUF2127"/>
</dbReference>
<gene>
    <name evidence="2" type="ordered locus">Nmul_A0149</name>
    <name evidence="3" type="ORF">SAMN05216403_13020</name>
</gene>
<reference evidence="2" key="2">
    <citation type="submission" date="2005-08" db="EMBL/GenBank/DDBJ databases">
        <title>Complete sequence of Chromosome 1 of Nitrosospira multiformis ATCC 25196.</title>
        <authorList>
            <consortium name="US DOE Joint Genome Institute"/>
            <person name="Copeland A."/>
            <person name="Lucas S."/>
            <person name="Lapidus A."/>
            <person name="Barry K."/>
            <person name="Detter J.C."/>
            <person name="Glavina T."/>
            <person name="Hammon N."/>
            <person name="Israni S."/>
            <person name="Pitluck S."/>
            <person name="Chain P."/>
            <person name="Malfatti S."/>
            <person name="Shin M."/>
            <person name="Vergez L."/>
            <person name="Schmutz J."/>
            <person name="Larimer F."/>
            <person name="Land M."/>
            <person name="Hauser L."/>
            <person name="Kyrpides N."/>
            <person name="Lykidis A."/>
            <person name="Richardson P."/>
        </authorList>
    </citation>
    <scope>NUCLEOTIDE SEQUENCE</scope>
    <source>
        <strain evidence="2">ATCC 25196</strain>
    </source>
</reference>
<dbReference type="eggNOG" id="COG3305">
    <property type="taxonomic scope" value="Bacteria"/>
</dbReference>